<dbReference type="PRINTS" id="PR00598">
    <property type="entry name" value="HTHMARR"/>
</dbReference>
<reference evidence="5 6" key="1">
    <citation type="submission" date="2007-04" db="EMBL/GenBank/DDBJ databases">
        <authorList>
            <person name="Fulton L."/>
            <person name="Clifton S."/>
            <person name="Fulton B."/>
            <person name="Xu J."/>
            <person name="Minx P."/>
            <person name="Pepin K.H."/>
            <person name="Johnson M."/>
            <person name="Thiruvilangam P."/>
            <person name="Bhonagiri V."/>
            <person name="Nash W.E."/>
            <person name="Mardis E.R."/>
            <person name="Wilson R.K."/>
        </authorList>
    </citation>
    <scope>NUCLEOTIDE SEQUENCE [LARGE SCALE GENOMIC DNA]</scope>
    <source>
        <strain evidence="5 6">ATCC 29799</strain>
    </source>
</reference>
<keyword evidence="1" id="KW-0805">Transcription regulation</keyword>
<dbReference type="AlphaFoldDB" id="A6NSH8"/>
<keyword evidence="6" id="KW-1185">Reference proteome</keyword>
<keyword evidence="3" id="KW-0804">Transcription</keyword>
<dbReference type="InterPro" id="IPR023187">
    <property type="entry name" value="Tscrpt_reg_MarR-type_CS"/>
</dbReference>
<dbReference type="GO" id="GO:0003677">
    <property type="term" value="F:DNA binding"/>
    <property type="evidence" value="ECO:0007669"/>
    <property type="project" value="UniProtKB-KW"/>
</dbReference>
<feature type="domain" description="HTH marR-type" evidence="4">
    <location>
        <begin position="1"/>
        <end position="74"/>
    </location>
</feature>
<dbReference type="STRING" id="411467.BACCAP_01157"/>
<organism evidence="5 6">
    <name type="scientific">Pseudoflavonifractor capillosus ATCC 29799</name>
    <dbReference type="NCBI Taxonomy" id="411467"/>
    <lineage>
        <taxon>Bacteria</taxon>
        <taxon>Bacillati</taxon>
        <taxon>Bacillota</taxon>
        <taxon>Clostridia</taxon>
        <taxon>Eubacteriales</taxon>
        <taxon>Oscillospiraceae</taxon>
        <taxon>Pseudoflavonifractor</taxon>
    </lineage>
</organism>
<evidence type="ECO:0000313" key="6">
    <source>
        <dbReference type="Proteomes" id="UP000003639"/>
    </source>
</evidence>
<name>A6NSH8_9FIRM</name>
<evidence type="ECO:0000259" key="4">
    <source>
        <dbReference type="PROSITE" id="PS50995"/>
    </source>
</evidence>
<dbReference type="PROSITE" id="PS50995">
    <property type="entry name" value="HTH_MARR_2"/>
    <property type="match status" value="1"/>
</dbReference>
<dbReference type="Proteomes" id="UP000003639">
    <property type="component" value="Unassembled WGS sequence"/>
</dbReference>
<sequence length="84" mass="9561">TVGSILLRMERDGLVRRAQRDGNRRSLYVSLTPEGIRRGEQLAEIFHRADALAAEGLTPEEQEQLGILLEKVYRAAASDRREER</sequence>
<dbReference type="PROSITE" id="PS01117">
    <property type="entry name" value="HTH_MARR_1"/>
    <property type="match status" value="1"/>
</dbReference>
<evidence type="ECO:0000313" key="5">
    <source>
        <dbReference type="EMBL" id="EDN00935.1"/>
    </source>
</evidence>
<protein>
    <recommendedName>
        <fullName evidence="4">HTH marR-type domain-containing protein</fullName>
    </recommendedName>
</protein>
<comment type="caution">
    <text evidence="5">The sequence shown here is derived from an EMBL/GenBank/DDBJ whole genome shotgun (WGS) entry which is preliminary data.</text>
</comment>
<feature type="non-terminal residue" evidence="5">
    <location>
        <position position="1"/>
    </location>
</feature>
<evidence type="ECO:0000256" key="3">
    <source>
        <dbReference type="ARBA" id="ARBA00023163"/>
    </source>
</evidence>
<dbReference type="PANTHER" id="PTHR42756:SF1">
    <property type="entry name" value="TRANSCRIPTIONAL REPRESSOR OF EMRAB OPERON"/>
    <property type="match status" value="1"/>
</dbReference>
<gene>
    <name evidence="5" type="ORF">BACCAP_01157</name>
</gene>
<dbReference type="InterPro" id="IPR036388">
    <property type="entry name" value="WH-like_DNA-bd_sf"/>
</dbReference>
<dbReference type="InterPro" id="IPR000835">
    <property type="entry name" value="HTH_MarR-typ"/>
</dbReference>
<evidence type="ECO:0000256" key="1">
    <source>
        <dbReference type="ARBA" id="ARBA00023015"/>
    </source>
</evidence>
<dbReference type="GO" id="GO:0003700">
    <property type="term" value="F:DNA-binding transcription factor activity"/>
    <property type="evidence" value="ECO:0007669"/>
    <property type="project" value="InterPro"/>
</dbReference>
<dbReference type="InterPro" id="IPR036390">
    <property type="entry name" value="WH_DNA-bd_sf"/>
</dbReference>
<dbReference type="SUPFAM" id="SSF46785">
    <property type="entry name" value="Winged helix' DNA-binding domain"/>
    <property type="match status" value="1"/>
</dbReference>
<dbReference type="PANTHER" id="PTHR42756">
    <property type="entry name" value="TRANSCRIPTIONAL REGULATOR, MARR"/>
    <property type="match status" value="1"/>
</dbReference>
<dbReference type="EMBL" id="AAXG02000008">
    <property type="protein sequence ID" value="EDN00935.1"/>
    <property type="molecule type" value="Genomic_DNA"/>
</dbReference>
<proteinExistence type="predicted"/>
<reference evidence="5 6" key="2">
    <citation type="submission" date="2007-06" db="EMBL/GenBank/DDBJ databases">
        <title>Draft genome sequence of Pseudoflavonifractor capillosus ATCC 29799.</title>
        <authorList>
            <person name="Sudarsanam P."/>
            <person name="Ley R."/>
            <person name="Guruge J."/>
            <person name="Turnbaugh P.J."/>
            <person name="Mahowald M."/>
            <person name="Liep D."/>
            <person name="Gordon J."/>
        </authorList>
    </citation>
    <scope>NUCLEOTIDE SEQUENCE [LARGE SCALE GENOMIC DNA]</scope>
    <source>
        <strain evidence="5 6">ATCC 29799</strain>
    </source>
</reference>
<dbReference type="Gene3D" id="1.10.10.10">
    <property type="entry name" value="Winged helix-like DNA-binding domain superfamily/Winged helix DNA-binding domain"/>
    <property type="match status" value="1"/>
</dbReference>
<accession>A6NSH8</accession>
<dbReference type="eggNOG" id="COG1846">
    <property type="taxonomic scope" value="Bacteria"/>
</dbReference>
<keyword evidence="2" id="KW-0238">DNA-binding</keyword>
<evidence type="ECO:0000256" key="2">
    <source>
        <dbReference type="ARBA" id="ARBA00023125"/>
    </source>
</evidence>